<dbReference type="EMBL" id="FQZY01000043">
    <property type="protein sequence ID" value="SHK33372.1"/>
    <property type="molecule type" value="Genomic_DNA"/>
</dbReference>
<keyword evidence="2" id="KW-1185">Reference proteome</keyword>
<dbReference type="RefSeq" id="WP_073111418.1">
    <property type="nucleotide sequence ID" value="NZ_FQZY01000043.1"/>
</dbReference>
<dbReference type="Proteomes" id="UP000184301">
    <property type="component" value="Unassembled WGS sequence"/>
</dbReference>
<dbReference type="AlphaFoldDB" id="A0A1M6RLP0"/>
<evidence type="ECO:0000313" key="2">
    <source>
        <dbReference type="Proteomes" id="UP000184301"/>
    </source>
</evidence>
<reference evidence="1 2" key="1">
    <citation type="submission" date="2016-11" db="EMBL/GenBank/DDBJ databases">
        <authorList>
            <person name="Jaros S."/>
            <person name="Januszkiewicz K."/>
            <person name="Wedrychowicz H."/>
        </authorList>
    </citation>
    <scope>NUCLEOTIDE SEQUENCE [LARGE SCALE GENOMIC DNA]</scope>
    <source>
        <strain evidence="1 2">DSM 15480</strain>
    </source>
</reference>
<gene>
    <name evidence="1" type="ORF">SAMN02745243_02727</name>
</gene>
<proteinExistence type="predicted"/>
<accession>A0A1M6RLP0</accession>
<dbReference type="OrthoDB" id="2074980at2"/>
<name>A0A1M6RLP0_9FIRM</name>
<evidence type="ECO:0000313" key="1">
    <source>
        <dbReference type="EMBL" id="SHK33372.1"/>
    </source>
</evidence>
<dbReference type="STRING" id="1121950.SAMN02745243_02727"/>
<protein>
    <submittedName>
        <fullName evidence="1">Uncharacterized protein</fullName>
    </submittedName>
</protein>
<sequence length="64" mass="7211">MKILRAFQVINRDGTKTVSATYNEVDENGNIIKENAKDSFYAVDATLTNHLTAIEDYINSRMEG</sequence>
<organism evidence="1 2">
    <name type="scientific">Hespellia stercorisuis DSM 15480</name>
    <dbReference type="NCBI Taxonomy" id="1121950"/>
    <lineage>
        <taxon>Bacteria</taxon>
        <taxon>Bacillati</taxon>
        <taxon>Bacillota</taxon>
        <taxon>Clostridia</taxon>
        <taxon>Lachnospirales</taxon>
        <taxon>Lachnospiraceae</taxon>
        <taxon>Hespellia</taxon>
    </lineage>
</organism>